<keyword evidence="7 8" id="KW-0998">Cell outer membrane</keyword>
<evidence type="ECO:0000256" key="9">
    <source>
        <dbReference type="RuleBase" id="RU003357"/>
    </source>
</evidence>
<evidence type="ECO:0000256" key="4">
    <source>
        <dbReference type="ARBA" id="ARBA00022692"/>
    </source>
</evidence>
<dbReference type="InterPro" id="IPR000531">
    <property type="entry name" value="Beta-barrel_TonB"/>
</dbReference>
<dbReference type="AlphaFoldDB" id="A0A0P0M2G4"/>
<dbReference type="SUPFAM" id="SSF56935">
    <property type="entry name" value="Porins"/>
    <property type="match status" value="1"/>
</dbReference>
<accession>A0A0P0M2G4</accession>
<evidence type="ECO:0000256" key="2">
    <source>
        <dbReference type="ARBA" id="ARBA00022448"/>
    </source>
</evidence>
<reference evidence="13" key="1">
    <citation type="submission" date="2015-10" db="EMBL/GenBank/DDBJ databases">
        <title>Extensive mobilome-driven genome diversification in gut-associated Bacteroides vulgatus mpk.</title>
        <authorList>
            <person name="Beier S."/>
            <person name="Lange A."/>
            <person name="Huson D.H."/>
            <person name="Frick J.-S."/>
            <person name="Autenrieth I.B."/>
        </authorList>
    </citation>
    <scope>NUCLEOTIDE SEQUENCE [LARGE SCALE GENOMIC DNA]</scope>
    <source>
        <strain evidence="13">mpk</strain>
    </source>
</reference>
<feature type="domain" description="TonB-dependent receptor-like beta-barrel" evidence="10">
    <location>
        <begin position="505"/>
        <end position="894"/>
    </location>
</feature>
<dbReference type="Pfam" id="PF13715">
    <property type="entry name" value="CarbopepD_reg_2"/>
    <property type="match status" value="1"/>
</dbReference>
<dbReference type="InterPro" id="IPR008969">
    <property type="entry name" value="CarboxyPept-like_regulatory"/>
</dbReference>
<reference evidence="12 13" key="2">
    <citation type="journal article" date="2016" name="Genome Biol. Evol.">
        <title>Extensive mobilome-driven genome diversification in mouse gut-associated Bacteroides vulgatus mpk.</title>
        <authorList>
            <person name="Lange A."/>
            <person name="Beier S."/>
            <person name="Steimle A."/>
            <person name="Autenrieth I.B."/>
            <person name="Huson D.H."/>
            <person name="Frick J.S."/>
        </authorList>
    </citation>
    <scope>NUCLEOTIDE SEQUENCE [LARGE SCALE GENOMIC DNA]</scope>
    <source>
        <strain evidence="13">mpk</strain>
    </source>
</reference>
<evidence type="ECO:0000313" key="13">
    <source>
        <dbReference type="Proteomes" id="UP000061587"/>
    </source>
</evidence>
<dbReference type="Gene3D" id="2.40.170.20">
    <property type="entry name" value="TonB-dependent receptor, beta-barrel domain"/>
    <property type="match status" value="1"/>
</dbReference>
<dbReference type="GO" id="GO:0009279">
    <property type="term" value="C:cell outer membrane"/>
    <property type="evidence" value="ECO:0007669"/>
    <property type="project" value="UniProtKB-SubCell"/>
</dbReference>
<evidence type="ECO:0000259" key="11">
    <source>
        <dbReference type="Pfam" id="PF07715"/>
    </source>
</evidence>
<dbReference type="NCBIfam" id="TIGR04056">
    <property type="entry name" value="OMP_RagA_SusC"/>
    <property type="match status" value="1"/>
</dbReference>
<evidence type="ECO:0000256" key="6">
    <source>
        <dbReference type="ARBA" id="ARBA00023136"/>
    </source>
</evidence>
<dbReference type="Pfam" id="PF00593">
    <property type="entry name" value="TonB_dep_Rec_b-barrel"/>
    <property type="match status" value="1"/>
</dbReference>
<dbReference type="Gene3D" id="2.170.130.10">
    <property type="entry name" value="TonB-dependent receptor, plug domain"/>
    <property type="match status" value="1"/>
</dbReference>
<evidence type="ECO:0000256" key="8">
    <source>
        <dbReference type="PROSITE-ProRule" id="PRU01360"/>
    </source>
</evidence>
<evidence type="ECO:0000313" key="12">
    <source>
        <dbReference type="EMBL" id="ALK84669.1"/>
    </source>
</evidence>
<evidence type="ECO:0000259" key="10">
    <source>
        <dbReference type="Pfam" id="PF00593"/>
    </source>
</evidence>
<keyword evidence="2 8" id="KW-0813">Transport</keyword>
<dbReference type="InterPro" id="IPR012910">
    <property type="entry name" value="Plug_dom"/>
</dbReference>
<dbReference type="Gene3D" id="2.60.40.1120">
    <property type="entry name" value="Carboxypeptidase-like, regulatory domain"/>
    <property type="match status" value="1"/>
</dbReference>
<dbReference type="PROSITE" id="PS52016">
    <property type="entry name" value="TONB_DEPENDENT_REC_3"/>
    <property type="match status" value="1"/>
</dbReference>
<keyword evidence="6 8" id="KW-0472">Membrane</keyword>
<evidence type="ECO:0000256" key="3">
    <source>
        <dbReference type="ARBA" id="ARBA00022452"/>
    </source>
</evidence>
<proteinExistence type="inferred from homology"/>
<dbReference type="InterPro" id="IPR023997">
    <property type="entry name" value="TonB-dep_OMP_SusC/RagA_CS"/>
</dbReference>
<feature type="domain" description="TonB-dependent receptor plug" evidence="11">
    <location>
        <begin position="144"/>
        <end position="248"/>
    </location>
</feature>
<evidence type="ECO:0000256" key="5">
    <source>
        <dbReference type="ARBA" id="ARBA00023077"/>
    </source>
</evidence>
<dbReference type="Pfam" id="PF07715">
    <property type="entry name" value="Plug"/>
    <property type="match status" value="1"/>
</dbReference>
<name>A0A0P0M2G4_PHOVU</name>
<dbReference type="InterPro" id="IPR023996">
    <property type="entry name" value="TonB-dep_OMP_SusC/RagA"/>
</dbReference>
<evidence type="ECO:0000256" key="7">
    <source>
        <dbReference type="ARBA" id="ARBA00023237"/>
    </source>
</evidence>
<dbReference type="InterPro" id="IPR036942">
    <property type="entry name" value="Beta-barrel_TonB_sf"/>
</dbReference>
<protein>
    <submittedName>
        <fullName evidence="12">SusC, outer membrane protein involved in starch binding</fullName>
    </submittedName>
</protein>
<dbReference type="Proteomes" id="UP000061587">
    <property type="component" value="Chromosome"/>
</dbReference>
<dbReference type="SUPFAM" id="SSF49464">
    <property type="entry name" value="Carboxypeptidase regulatory domain-like"/>
    <property type="match status" value="1"/>
</dbReference>
<dbReference type="NCBIfam" id="TIGR04057">
    <property type="entry name" value="SusC_RagA_signa"/>
    <property type="match status" value="1"/>
</dbReference>
<organism evidence="12 13">
    <name type="scientific">Phocaeicola vulgatus</name>
    <name type="common">Bacteroides vulgatus</name>
    <dbReference type="NCBI Taxonomy" id="821"/>
    <lineage>
        <taxon>Bacteria</taxon>
        <taxon>Pseudomonadati</taxon>
        <taxon>Bacteroidota</taxon>
        <taxon>Bacteroidia</taxon>
        <taxon>Bacteroidales</taxon>
        <taxon>Bacteroidaceae</taxon>
        <taxon>Phocaeicola</taxon>
    </lineage>
</organism>
<dbReference type="InterPro" id="IPR037066">
    <property type="entry name" value="Plug_dom_sf"/>
</dbReference>
<sequence>MIINSINIKSIKSMKHSDYHGKLLRLAMFFVALFLCGTMAYAQTDRMISGIVVDENGDPLPAAHIRQVSQTKGEELAAVITDMNGHFRLTLLRTAKEIEISYLGYESKKVRLTSANSYRIVLEPASELLDEVVVTGYQTISRERATGSFAKVDSKKLETQRLSSVSSLIEGRIAGYSDGKIRGVTSMNGLTTPLYVIDGFPVEKTISDGLGNWVENVPDLNIEDIENITVLKDAAATSIYGARAANGVVVITTKKAGKNQLNVSFSATLTVRPYNFYTGHLAGTADMIEMEKEWAAMNPNLQGEGASQYAQNLLDNASMYSCLGVQAILKHHTGAISEAQMEQTLHELASQGFRYYDDVKKYGKRNPFSQQYNLNIGRGTEKNTFNASLSYRNNREEDKYTDSESFGLNLQNTTRLTSWLSLDLGTYLNYGDGTTQSYNLTSPGYNYVPYSSLLNDDGSYYTNTVADRYSKSQQEIISSYGLYSMDITPLDELGRNLSKSKNFSNRTFARLNFKFTDWLRYTASFQYEVGEYKTSQLQDKESYAVRNKVNTFATDASGSGQATYNLPYGNIYTTGTNSIRAYNFRQQLDFNKTFAEKHDVTALFGMEVRENKTEYNNRKYYNYDPALLTYDLIDERVLSNTYTGVLGNYVSFNKNDISNIYELVNRFVSFYGNAAYTYDGKYMVTGSIRWDRTNLFATGSKYQKKPIWSVGAGWNLDKESFFKVSFINMMKLRFSCGIGGNIAKNSAPYMTAYYNNNTHVGGIQGTISNRPNPDLRWEKTTTANIGVDFSMFRNRLNGSIEYYNKSGVDLLANTNGVPTEGFGFSTYTMNNGKMRNRGFELTLSSDVIMGKDWNWNVGGVLGYNKNKVTYVNVKAPAIFLQFDYPAAYPRVGVPYNAIYGYLWAGLDSKGQPQVYDSEGNIHVSSSPQKVEDVVYLGTSVPVYSGAINTNLRYKNWELAAQLLFEGGHKMRNTNIAYPGLGVTSKDVSKRWRQPGDEAYTDVPRYVPSESKDYNSYSSDLYSKASIHVLDADNWRLKNLSVTYHVPASVCQKFYVKNARIMLGMENVFTLAKSRDVKWMLGGYSKPNYLCNVNLNF</sequence>
<dbReference type="PATRIC" id="fig|821.40.peg.2479"/>
<dbReference type="InterPro" id="IPR039426">
    <property type="entry name" value="TonB-dep_rcpt-like"/>
</dbReference>
<comment type="similarity">
    <text evidence="8 9">Belongs to the TonB-dependent receptor family.</text>
</comment>
<comment type="subcellular location">
    <subcellularLocation>
        <location evidence="1 8">Cell outer membrane</location>
        <topology evidence="1 8">Multi-pass membrane protein</topology>
    </subcellularLocation>
</comment>
<gene>
    <name evidence="12" type="ORF">BvMPK_2067</name>
</gene>
<evidence type="ECO:0000256" key="1">
    <source>
        <dbReference type="ARBA" id="ARBA00004571"/>
    </source>
</evidence>
<keyword evidence="4 8" id="KW-0812">Transmembrane</keyword>
<dbReference type="EMBL" id="CP013020">
    <property type="protein sequence ID" value="ALK84669.1"/>
    <property type="molecule type" value="Genomic_DNA"/>
</dbReference>
<keyword evidence="5 9" id="KW-0798">TonB box</keyword>
<keyword evidence="3 8" id="KW-1134">Transmembrane beta strand</keyword>